<sequence length="98" mass="11221">MAQIRSRLLSTGEVIEPVEQVFDQMKDMEEQLDPSFFKMIEYYFDKGATIITPKLVEEHPSREMTKEAKVKFVTGIIAAIKPANKVIPVSYEPLLTMN</sequence>
<protein>
    <submittedName>
        <fullName evidence="3">Glycine--tRNA ligase</fullName>
    </submittedName>
</protein>
<evidence type="ECO:0000313" key="3">
    <source>
        <dbReference type="WBParaSite" id="GPUH_0000560001-mRNA-1"/>
    </source>
</evidence>
<evidence type="ECO:0000313" key="2">
    <source>
        <dbReference type="Proteomes" id="UP000271098"/>
    </source>
</evidence>
<organism evidence="3">
    <name type="scientific">Gongylonema pulchrum</name>
    <dbReference type="NCBI Taxonomy" id="637853"/>
    <lineage>
        <taxon>Eukaryota</taxon>
        <taxon>Metazoa</taxon>
        <taxon>Ecdysozoa</taxon>
        <taxon>Nematoda</taxon>
        <taxon>Chromadorea</taxon>
        <taxon>Rhabditida</taxon>
        <taxon>Spirurina</taxon>
        <taxon>Spiruromorpha</taxon>
        <taxon>Spiruroidea</taxon>
        <taxon>Gongylonematidae</taxon>
        <taxon>Gongylonema</taxon>
    </lineage>
</organism>
<dbReference type="EMBL" id="UYRT01012062">
    <property type="protein sequence ID" value="VDK51403.1"/>
    <property type="molecule type" value="Genomic_DNA"/>
</dbReference>
<dbReference type="Proteomes" id="UP000271098">
    <property type="component" value="Unassembled WGS sequence"/>
</dbReference>
<dbReference type="WBParaSite" id="GPUH_0000560001-mRNA-1">
    <property type="protein sequence ID" value="GPUH_0000560001-mRNA-1"/>
    <property type="gene ID" value="GPUH_0000560001"/>
</dbReference>
<reference evidence="1 2" key="2">
    <citation type="submission" date="2018-11" db="EMBL/GenBank/DDBJ databases">
        <authorList>
            <consortium name="Pathogen Informatics"/>
        </authorList>
    </citation>
    <scope>NUCLEOTIDE SEQUENCE [LARGE SCALE GENOMIC DNA]</scope>
</reference>
<evidence type="ECO:0000313" key="1">
    <source>
        <dbReference type="EMBL" id="VDK51403.1"/>
    </source>
</evidence>
<dbReference type="AlphaFoldDB" id="A0A183DA51"/>
<dbReference type="Gene3D" id="1.10.287.140">
    <property type="match status" value="1"/>
</dbReference>
<reference evidence="3" key="1">
    <citation type="submission" date="2016-06" db="UniProtKB">
        <authorList>
            <consortium name="WormBaseParasite"/>
        </authorList>
    </citation>
    <scope>IDENTIFICATION</scope>
</reference>
<name>A0A183DA51_9BILA</name>
<accession>A0A183DA51</accession>
<dbReference type="OrthoDB" id="6718861at2759"/>
<keyword evidence="2" id="KW-1185">Reference proteome</keyword>
<proteinExistence type="predicted"/>
<gene>
    <name evidence="1" type="ORF">GPUH_LOCUS5593</name>
</gene>